<dbReference type="EMBL" id="CP036274">
    <property type="protein sequence ID" value="QDU25930.1"/>
    <property type="molecule type" value="Genomic_DNA"/>
</dbReference>
<protein>
    <submittedName>
        <fullName evidence="2">Uncharacterized protein</fullName>
    </submittedName>
</protein>
<dbReference type="RefSeq" id="WP_145085669.1">
    <property type="nucleotide sequence ID" value="NZ_CP036274.1"/>
</dbReference>
<accession>A0A517Y6T2</accession>
<feature type="chain" id="PRO_5021859233" evidence="1">
    <location>
        <begin position="25"/>
        <end position="192"/>
    </location>
</feature>
<evidence type="ECO:0000313" key="2">
    <source>
        <dbReference type="EMBL" id="QDU25930.1"/>
    </source>
</evidence>
<reference evidence="2 3" key="1">
    <citation type="submission" date="2019-02" db="EMBL/GenBank/DDBJ databases">
        <title>Deep-cultivation of Planctomycetes and their phenomic and genomic characterization uncovers novel biology.</title>
        <authorList>
            <person name="Wiegand S."/>
            <person name="Jogler M."/>
            <person name="Boedeker C."/>
            <person name="Pinto D."/>
            <person name="Vollmers J."/>
            <person name="Rivas-Marin E."/>
            <person name="Kohn T."/>
            <person name="Peeters S.H."/>
            <person name="Heuer A."/>
            <person name="Rast P."/>
            <person name="Oberbeckmann S."/>
            <person name="Bunk B."/>
            <person name="Jeske O."/>
            <person name="Meyerdierks A."/>
            <person name="Storesund J.E."/>
            <person name="Kallscheuer N."/>
            <person name="Luecker S."/>
            <person name="Lage O.M."/>
            <person name="Pohl T."/>
            <person name="Merkel B.J."/>
            <person name="Hornburger P."/>
            <person name="Mueller R.-W."/>
            <person name="Bruemmer F."/>
            <person name="Labrenz M."/>
            <person name="Spormann A.M."/>
            <person name="Op den Camp H."/>
            <person name="Overmann J."/>
            <person name="Amann R."/>
            <person name="Jetten M.S.M."/>
            <person name="Mascher T."/>
            <person name="Medema M.H."/>
            <person name="Devos D.P."/>
            <person name="Kaster A.-K."/>
            <person name="Ovreas L."/>
            <person name="Rohde M."/>
            <person name="Galperin M.Y."/>
            <person name="Jogler C."/>
        </authorList>
    </citation>
    <scope>NUCLEOTIDE SEQUENCE [LARGE SCALE GENOMIC DNA]</scope>
    <source>
        <strain evidence="2 3">ETA_A8</strain>
    </source>
</reference>
<dbReference type="Proteomes" id="UP000315017">
    <property type="component" value="Chromosome"/>
</dbReference>
<evidence type="ECO:0000256" key="1">
    <source>
        <dbReference type="SAM" id="SignalP"/>
    </source>
</evidence>
<evidence type="ECO:0000313" key="3">
    <source>
        <dbReference type="Proteomes" id="UP000315017"/>
    </source>
</evidence>
<name>A0A517Y6T2_9BACT</name>
<dbReference type="OrthoDB" id="265401at2"/>
<gene>
    <name evidence="2" type="ORF">ETAA8_10020</name>
</gene>
<feature type="signal peptide" evidence="1">
    <location>
        <begin position="1"/>
        <end position="24"/>
    </location>
</feature>
<keyword evidence="1" id="KW-0732">Signal</keyword>
<proteinExistence type="predicted"/>
<sequence precursor="true">MSTSLPAKLLTLVLLFALPLASSAAEPASLEFRDETFELAFVNVNRQGNFNEIINEYIPEGEGLEEWSSMLSVRKYPGRTDYRELADNVLKALKQQNPLAPSAKHTSADGKRQMIDFITWDATQDIVEFNVFIYELGTDGKSIIAQQYAQRAYGRDEGREFLTKMKQLRVPLLEAVGKFKFPKITTEQPAAE</sequence>
<dbReference type="KEGG" id="aagg:ETAA8_10020"/>
<keyword evidence="3" id="KW-1185">Reference proteome</keyword>
<organism evidence="2 3">
    <name type="scientific">Anatilimnocola aggregata</name>
    <dbReference type="NCBI Taxonomy" id="2528021"/>
    <lineage>
        <taxon>Bacteria</taxon>
        <taxon>Pseudomonadati</taxon>
        <taxon>Planctomycetota</taxon>
        <taxon>Planctomycetia</taxon>
        <taxon>Pirellulales</taxon>
        <taxon>Pirellulaceae</taxon>
        <taxon>Anatilimnocola</taxon>
    </lineage>
</organism>
<dbReference type="AlphaFoldDB" id="A0A517Y6T2"/>